<dbReference type="Proteomes" id="UP001251217">
    <property type="component" value="Unassembled WGS sequence"/>
</dbReference>
<dbReference type="RefSeq" id="WP_310408309.1">
    <property type="nucleotide sequence ID" value="NZ_JAVDWW010000016.1"/>
</dbReference>
<accession>A0ABU1XQY4</accession>
<evidence type="ECO:0000256" key="5">
    <source>
        <dbReference type="SAM" id="MobiDB-lite"/>
    </source>
</evidence>
<evidence type="ECO:0000256" key="3">
    <source>
        <dbReference type="ARBA" id="ARBA00023172"/>
    </source>
</evidence>
<dbReference type="Pfam" id="PF02899">
    <property type="entry name" value="Phage_int_SAM_1"/>
    <property type="match status" value="1"/>
</dbReference>
<evidence type="ECO:0000259" key="6">
    <source>
        <dbReference type="PROSITE" id="PS51898"/>
    </source>
</evidence>
<keyword evidence="9" id="KW-1185">Reference proteome</keyword>
<dbReference type="Gene3D" id="1.10.150.130">
    <property type="match status" value="1"/>
</dbReference>
<dbReference type="InterPro" id="IPR013762">
    <property type="entry name" value="Integrase-like_cat_sf"/>
</dbReference>
<keyword evidence="2 4" id="KW-0238">DNA-binding</keyword>
<dbReference type="Gene3D" id="1.10.443.10">
    <property type="entry name" value="Intergrase catalytic core"/>
    <property type="match status" value="1"/>
</dbReference>
<dbReference type="InterPro" id="IPR002104">
    <property type="entry name" value="Integrase_catalytic"/>
</dbReference>
<proteinExistence type="predicted"/>
<organism evidence="8 9">
    <name type="scientific">Nocardia kruczakiae</name>
    <dbReference type="NCBI Taxonomy" id="261477"/>
    <lineage>
        <taxon>Bacteria</taxon>
        <taxon>Bacillati</taxon>
        <taxon>Actinomycetota</taxon>
        <taxon>Actinomycetes</taxon>
        <taxon>Mycobacteriales</taxon>
        <taxon>Nocardiaceae</taxon>
        <taxon>Nocardia</taxon>
    </lineage>
</organism>
<dbReference type="PROSITE" id="PS51900">
    <property type="entry name" value="CB"/>
    <property type="match status" value="1"/>
</dbReference>
<evidence type="ECO:0000313" key="9">
    <source>
        <dbReference type="Proteomes" id="UP001251217"/>
    </source>
</evidence>
<dbReference type="InterPro" id="IPR010998">
    <property type="entry name" value="Integrase_recombinase_N"/>
</dbReference>
<keyword evidence="1" id="KW-0229">DNA integration</keyword>
<evidence type="ECO:0000259" key="7">
    <source>
        <dbReference type="PROSITE" id="PS51900"/>
    </source>
</evidence>
<gene>
    <name evidence="8" type="ORF">J2W56_006709</name>
</gene>
<name>A0ABU1XQY4_9NOCA</name>
<evidence type="ECO:0000256" key="1">
    <source>
        <dbReference type="ARBA" id="ARBA00022908"/>
    </source>
</evidence>
<dbReference type="InterPro" id="IPR044068">
    <property type="entry name" value="CB"/>
</dbReference>
<keyword evidence="3" id="KW-0233">DNA recombination</keyword>
<dbReference type="PANTHER" id="PTHR30349">
    <property type="entry name" value="PHAGE INTEGRASE-RELATED"/>
    <property type="match status" value="1"/>
</dbReference>
<dbReference type="EMBL" id="JAVDWW010000016">
    <property type="protein sequence ID" value="MDR7172943.1"/>
    <property type="molecule type" value="Genomic_DNA"/>
</dbReference>
<evidence type="ECO:0000256" key="2">
    <source>
        <dbReference type="ARBA" id="ARBA00023125"/>
    </source>
</evidence>
<dbReference type="CDD" id="cd00397">
    <property type="entry name" value="DNA_BRE_C"/>
    <property type="match status" value="1"/>
</dbReference>
<feature type="domain" description="Core-binding (CB)" evidence="7">
    <location>
        <begin position="49"/>
        <end position="158"/>
    </location>
</feature>
<dbReference type="Pfam" id="PF00589">
    <property type="entry name" value="Phage_integrase"/>
    <property type="match status" value="1"/>
</dbReference>
<dbReference type="InterPro" id="IPR050090">
    <property type="entry name" value="Tyrosine_recombinase_XerCD"/>
</dbReference>
<dbReference type="PANTHER" id="PTHR30349:SF81">
    <property type="entry name" value="TYROSINE RECOMBINASE XERC"/>
    <property type="match status" value="1"/>
</dbReference>
<reference evidence="8 9" key="1">
    <citation type="submission" date="2023-07" db="EMBL/GenBank/DDBJ databases">
        <title>Sorghum-associated microbial communities from plants grown in Nebraska, USA.</title>
        <authorList>
            <person name="Schachtman D."/>
        </authorList>
    </citation>
    <scope>NUCLEOTIDE SEQUENCE [LARGE SCALE GENOMIC DNA]</scope>
    <source>
        <strain evidence="8 9">4272</strain>
    </source>
</reference>
<feature type="domain" description="Tyr recombinase" evidence="6">
    <location>
        <begin position="199"/>
        <end position="316"/>
    </location>
</feature>
<evidence type="ECO:0000313" key="8">
    <source>
        <dbReference type="EMBL" id="MDR7172943.1"/>
    </source>
</evidence>
<dbReference type="InterPro" id="IPR004107">
    <property type="entry name" value="Integrase_SAM-like_N"/>
</dbReference>
<dbReference type="InterPro" id="IPR011010">
    <property type="entry name" value="DNA_brk_join_enz"/>
</dbReference>
<sequence>MVYRKGDEGLNDEDERDIRKLRLPKWGKVVELEGLVPFMVVDEQDVPVAPIRRFLTDFLAQGNSPRSVRSYAYALLRWWRWLRAVQVDWDKATSAECRDLVLWLGFHAKPRTTPRTRSRSTAGTVNPITRKRYLDDRYAARTIRHSNAVVRAFYEFWIEIGEGPLLNPVPLSRRGSRSHAHHDPLQPFRAGARLRYNPKLPKQRPREIPDPQWQQLFAALRHNRDRALLALTVSTAARAAEILGLRLVDLDWGEQLIRVTRKGSGASQWLPASAEAFVWLRLWIAELEPSRDPNPPLWQTLRRRDRGQGPCRQPMT</sequence>
<dbReference type="SUPFAM" id="SSF56349">
    <property type="entry name" value="DNA breaking-rejoining enzymes"/>
    <property type="match status" value="1"/>
</dbReference>
<comment type="caution">
    <text evidence="8">The sequence shown here is derived from an EMBL/GenBank/DDBJ whole genome shotgun (WGS) entry which is preliminary data.</text>
</comment>
<dbReference type="PROSITE" id="PS51898">
    <property type="entry name" value="TYR_RECOMBINASE"/>
    <property type="match status" value="1"/>
</dbReference>
<protein>
    <submittedName>
        <fullName evidence="8">Integrase</fullName>
    </submittedName>
</protein>
<evidence type="ECO:0000256" key="4">
    <source>
        <dbReference type="PROSITE-ProRule" id="PRU01248"/>
    </source>
</evidence>
<feature type="region of interest" description="Disordered" evidence="5">
    <location>
        <begin position="295"/>
        <end position="316"/>
    </location>
</feature>